<accession>A0ABP0JX73</accession>
<feature type="compositionally biased region" description="Acidic residues" evidence="1">
    <location>
        <begin position="185"/>
        <end position="203"/>
    </location>
</feature>
<reference evidence="2 3" key="1">
    <citation type="submission" date="2024-02" db="EMBL/GenBank/DDBJ databases">
        <authorList>
            <person name="Chen Y."/>
            <person name="Shah S."/>
            <person name="Dougan E. K."/>
            <person name="Thang M."/>
            <person name="Chan C."/>
        </authorList>
    </citation>
    <scope>NUCLEOTIDE SEQUENCE [LARGE SCALE GENOMIC DNA]</scope>
</reference>
<name>A0ABP0JX73_9DINO</name>
<protein>
    <submittedName>
        <fullName evidence="2">Uncharacterized protein</fullName>
    </submittedName>
</protein>
<feature type="non-terminal residue" evidence="2">
    <location>
        <position position="1"/>
    </location>
</feature>
<comment type="caution">
    <text evidence="2">The sequence shown here is derived from an EMBL/GenBank/DDBJ whole genome shotgun (WGS) entry which is preliminary data.</text>
</comment>
<organism evidence="2 3">
    <name type="scientific">Durusdinium trenchii</name>
    <dbReference type="NCBI Taxonomy" id="1381693"/>
    <lineage>
        <taxon>Eukaryota</taxon>
        <taxon>Sar</taxon>
        <taxon>Alveolata</taxon>
        <taxon>Dinophyceae</taxon>
        <taxon>Suessiales</taxon>
        <taxon>Symbiodiniaceae</taxon>
        <taxon>Durusdinium</taxon>
    </lineage>
</organism>
<feature type="compositionally biased region" description="Acidic residues" evidence="1">
    <location>
        <begin position="117"/>
        <end position="128"/>
    </location>
</feature>
<evidence type="ECO:0000313" key="2">
    <source>
        <dbReference type="EMBL" id="CAK9018637.1"/>
    </source>
</evidence>
<dbReference type="EMBL" id="CAXAMM010008855">
    <property type="protein sequence ID" value="CAK9018637.1"/>
    <property type="molecule type" value="Genomic_DNA"/>
</dbReference>
<proteinExistence type="predicted"/>
<gene>
    <name evidence="2" type="ORF">SCF082_LOCUS14166</name>
</gene>
<dbReference type="Proteomes" id="UP001642464">
    <property type="component" value="Unassembled WGS sequence"/>
</dbReference>
<feature type="non-terminal residue" evidence="2">
    <location>
        <position position="226"/>
    </location>
</feature>
<evidence type="ECO:0000313" key="3">
    <source>
        <dbReference type="Proteomes" id="UP001642464"/>
    </source>
</evidence>
<sequence length="226" mass="24964">ESLARSILNHIPEKARVMIFDDYALAGLQVITLPEDAFPTRIPSGFFLMDVILRLDSIMKGRLLLKPGQKETTKQDKVAMAKEEMERLKRLLSALRYLYRNGSLNARRAAAAAQQESADEAAEEEESEPGTPGEAASDPEADTDTCAKQMSSTDCRCVDGEDGEESASQDSEKTLILGQTSDHDSDLDEASQDQDVEMSDSEPEPTRSVLKRKRSCYDVEAESQQV</sequence>
<evidence type="ECO:0000256" key="1">
    <source>
        <dbReference type="SAM" id="MobiDB-lite"/>
    </source>
</evidence>
<feature type="region of interest" description="Disordered" evidence="1">
    <location>
        <begin position="110"/>
        <end position="226"/>
    </location>
</feature>
<keyword evidence="3" id="KW-1185">Reference proteome</keyword>